<evidence type="ECO:0000313" key="3">
    <source>
        <dbReference type="Proteomes" id="UP000006038"/>
    </source>
</evidence>
<protein>
    <submittedName>
        <fullName evidence="2">Uncharacterized protein</fullName>
    </submittedName>
</protein>
<feature type="region of interest" description="Disordered" evidence="1">
    <location>
        <begin position="1"/>
        <end position="38"/>
    </location>
</feature>
<evidence type="ECO:0000313" key="2">
    <source>
        <dbReference type="EnsemblPlants" id="OB04G14650.1"/>
    </source>
</evidence>
<dbReference type="Proteomes" id="UP000006038">
    <property type="component" value="Chromosome 4"/>
</dbReference>
<evidence type="ECO:0000256" key="1">
    <source>
        <dbReference type="SAM" id="MobiDB-lite"/>
    </source>
</evidence>
<dbReference type="AlphaFoldDB" id="J3LWE0"/>
<name>J3LWE0_ORYBR</name>
<dbReference type="HOGENOM" id="CLU_2444385_0_0_1"/>
<sequence>MGPSGREKGRRTRAAPGAPAEPSPKSTREQKKKKENKLQLLEARRTAKELLTVGEMFMCLAINRFVASSLKLLNGLENTGPLDYLTMFDA</sequence>
<organism evidence="2">
    <name type="scientific">Oryza brachyantha</name>
    <name type="common">malo sina</name>
    <dbReference type="NCBI Taxonomy" id="4533"/>
    <lineage>
        <taxon>Eukaryota</taxon>
        <taxon>Viridiplantae</taxon>
        <taxon>Streptophyta</taxon>
        <taxon>Embryophyta</taxon>
        <taxon>Tracheophyta</taxon>
        <taxon>Spermatophyta</taxon>
        <taxon>Magnoliopsida</taxon>
        <taxon>Liliopsida</taxon>
        <taxon>Poales</taxon>
        <taxon>Poaceae</taxon>
        <taxon>BOP clade</taxon>
        <taxon>Oryzoideae</taxon>
        <taxon>Oryzeae</taxon>
        <taxon>Oryzinae</taxon>
        <taxon>Oryza</taxon>
    </lineage>
</organism>
<keyword evidence="3" id="KW-1185">Reference proteome</keyword>
<accession>J3LWE0</accession>
<reference evidence="2" key="2">
    <citation type="submission" date="2013-04" db="UniProtKB">
        <authorList>
            <consortium name="EnsemblPlants"/>
        </authorList>
    </citation>
    <scope>IDENTIFICATION</scope>
</reference>
<reference evidence="2" key="1">
    <citation type="journal article" date="2013" name="Nat. Commun.">
        <title>Whole-genome sequencing of Oryza brachyantha reveals mechanisms underlying Oryza genome evolution.</title>
        <authorList>
            <person name="Chen J."/>
            <person name="Huang Q."/>
            <person name="Gao D."/>
            <person name="Wang J."/>
            <person name="Lang Y."/>
            <person name="Liu T."/>
            <person name="Li B."/>
            <person name="Bai Z."/>
            <person name="Luis Goicoechea J."/>
            <person name="Liang C."/>
            <person name="Chen C."/>
            <person name="Zhang W."/>
            <person name="Sun S."/>
            <person name="Liao Y."/>
            <person name="Zhang X."/>
            <person name="Yang L."/>
            <person name="Song C."/>
            <person name="Wang M."/>
            <person name="Shi J."/>
            <person name="Liu G."/>
            <person name="Liu J."/>
            <person name="Zhou H."/>
            <person name="Zhou W."/>
            <person name="Yu Q."/>
            <person name="An N."/>
            <person name="Chen Y."/>
            <person name="Cai Q."/>
            <person name="Wang B."/>
            <person name="Liu B."/>
            <person name="Min J."/>
            <person name="Huang Y."/>
            <person name="Wu H."/>
            <person name="Li Z."/>
            <person name="Zhang Y."/>
            <person name="Yin Y."/>
            <person name="Song W."/>
            <person name="Jiang J."/>
            <person name="Jackson S.A."/>
            <person name="Wing R.A."/>
            <person name="Wang J."/>
            <person name="Chen M."/>
        </authorList>
    </citation>
    <scope>NUCLEOTIDE SEQUENCE [LARGE SCALE GENOMIC DNA]</scope>
    <source>
        <strain evidence="2">cv. IRGC 101232</strain>
    </source>
</reference>
<proteinExistence type="predicted"/>
<dbReference type="Gramene" id="OB04G14650.1">
    <property type="protein sequence ID" value="OB04G14650.1"/>
    <property type="gene ID" value="OB04G14650"/>
</dbReference>
<dbReference type="EnsemblPlants" id="OB04G14650.1">
    <property type="protein sequence ID" value="OB04G14650.1"/>
    <property type="gene ID" value="OB04G14650"/>
</dbReference>